<evidence type="ECO:0000256" key="5">
    <source>
        <dbReference type="SAM" id="Phobius"/>
    </source>
</evidence>
<proteinExistence type="predicted"/>
<organism evidence="6 7">
    <name type="scientific">Elysia marginata</name>
    <dbReference type="NCBI Taxonomy" id="1093978"/>
    <lineage>
        <taxon>Eukaryota</taxon>
        <taxon>Metazoa</taxon>
        <taxon>Spiralia</taxon>
        <taxon>Lophotrochozoa</taxon>
        <taxon>Mollusca</taxon>
        <taxon>Gastropoda</taxon>
        <taxon>Heterobranchia</taxon>
        <taxon>Euthyneura</taxon>
        <taxon>Panpulmonata</taxon>
        <taxon>Sacoglossa</taxon>
        <taxon>Placobranchoidea</taxon>
        <taxon>Plakobranchidae</taxon>
        <taxon>Elysia</taxon>
    </lineage>
</organism>
<dbReference type="EMBL" id="BMAT01009483">
    <property type="protein sequence ID" value="GFS07054.1"/>
    <property type="molecule type" value="Genomic_DNA"/>
</dbReference>
<dbReference type="Proteomes" id="UP000762676">
    <property type="component" value="Unassembled WGS sequence"/>
</dbReference>
<dbReference type="GO" id="GO:0016020">
    <property type="term" value="C:membrane"/>
    <property type="evidence" value="ECO:0007669"/>
    <property type="project" value="UniProtKB-SubCell"/>
</dbReference>
<dbReference type="PANTHER" id="PTHR11662">
    <property type="entry name" value="SOLUTE CARRIER FAMILY 17"/>
    <property type="match status" value="1"/>
</dbReference>
<dbReference type="PANTHER" id="PTHR11662:SF399">
    <property type="entry name" value="FI19708P1-RELATED"/>
    <property type="match status" value="1"/>
</dbReference>
<dbReference type="GO" id="GO:0006820">
    <property type="term" value="P:monoatomic anion transport"/>
    <property type="evidence" value="ECO:0007669"/>
    <property type="project" value="TreeGrafter"/>
</dbReference>
<feature type="transmembrane region" description="Helical" evidence="5">
    <location>
        <begin position="39"/>
        <end position="60"/>
    </location>
</feature>
<comment type="subcellular location">
    <subcellularLocation>
        <location evidence="1">Membrane</location>
        <topology evidence="1">Multi-pass membrane protein</topology>
    </subcellularLocation>
</comment>
<keyword evidence="2 5" id="KW-0812">Transmembrane</keyword>
<accession>A0AAV4I9D9</accession>
<name>A0AAV4I9D9_9GAST</name>
<keyword evidence="7" id="KW-1185">Reference proteome</keyword>
<evidence type="ECO:0000313" key="7">
    <source>
        <dbReference type="Proteomes" id="UP000762676"/>
    </source>
</evidence>
<evidence type="ECO:0000256" key="2">
    <source>
        <dbReference type="ARBA" id="ARBA00022692"/>
    </source>
</evidence>
<reference evidence="6 7" key="1">
    <citation type="journal article" date="2021" name="Elife">
        <title>Chloroplast acquisition without the gene transfer in kleptoplastic sea slugs, Plakobranchus ocellatus.</title>
        <authorList>
            <person name="Maeda T."/>
            <person name="Takahashi S."/>
            <person name="Yoshida T."/>
            <person name="Shimamura S."/>
            <person name="Takaki Y."/>
            <person name="Nagai Y."/>
            <person name="Toyoda A."/>
            <person name="Suzuki Y."/>
            <person name="Arimoto A."/>
            <person name="Ishii H."/>
            <person name="Satoh N."/>
            <person name="Nishiyama T."/>
            <person name="Hasebe M."/>
            <person name="Maruyama T."/>
            <person name="Minagawa J."/>
            <person name="Obokata J."/>
            <person name="Shigenobu S."/>
        </authorList>
    </citation>
    <scope>NUCLEOTIDE SEQUENCE [LARGE SCALE GENOMIC DNA]</scope>
</reference>
<comment type="caution">
    <text evidence="6">The sequence shown here is derived from an EMBL/GenBank/DDBJ whole genome shotgun (WGS) entry which is preliminary data.</text>
</comment>
<dbReference type="InterPro" id="IPR036259">
    <property type="entry name" value="MFS_trans_sf"/>
</dbReference>
<sequence length="96" mass="10532">MIVTHTCANWGTYTFLTNIPSYMKEVLYFDLKKNGLLSALPYIGFGAAISISGALLDFVVSKGLLKKTPARKWGNTLGNNRTAVSKIRLTPHTSIN</sequence>
<keyword evidence="4 5" id="KW-0472">Membrane</keyword>
<gene>
    <name evidence="6" type="ORF">ElyMa_004721000</name>
</gene>
<keyword evidence="3 5" id="KW-1133">Transmembrane helix</keyword>
<protein>
    <submittedName>
        <fullName evidence="6">Vesicular glutamate transporter 1</fullName>
    </submittedName>
</protein>
<dbReference type="GO" id="GO:0022857">
    <property type="term" value="F:transmembrane transporter activity"/>
    <property type="evidence" value="ECO:0007669"/>
    <property type="project" value="TreeGrafter"/>
</dbReference>
<evidence type="ECO:0000256" key="4">
    <source>
        <dbReference type="ARBA" id="ARBA00023136"/>
    </source>
</evidence>
<evidence type="ECO:0000313" key="6">
    <source>
        <dbReference type="EMBL" id="GFS07054.1"/>
    </source>
</evidence>
<dbReference type="SUPFAM" id="SSF103473">
    <property type="entry name" value="MFS general substrate transporter"/>
    <property type="match status" value="1"/>
</dbReference>
<dbReference type="InterPro" id="IPR050382">
    <property type="entry name" value="MFS_Na/Anion_cotransporter"/>
</dbReference>
<dbReference type="AlphaFoldDB" id="A0AAV4I9D9"/>
<evidence type="ECO:0000256" key="3">
    <source>
        <dbReference type="ARBA" id="ARBA00022989"/>
    </source>
</evidence>
<evidence type="ECO:0000256" key="1">
    <source>
        <dbReference type="ARBA" id="ARBA00004141"/>
    </source>
</evidence>